<comment type="subcellular location">
    <subcellularLocation>
        <location evidence="1">Membrane</location>
        <topology evidence="1">Single-pass membrane protein</topology>
    </subcellularLocation>
</comment>
<evidence type="ECO:0000256" key="9">
    <source>
        <dbReference type="SAM" id="Phobius"/>
    </source>
</evidence>
<proteinExistence type="predicted"/>
<comment type="caution">
    <text evidence="10">The sequence shown here is derived from an EMBL/GenBank/DDBJ whole genome shotgun (WGS) entry which is preliminary data.</text>
</comment>
<feature type="region of interest" description="Disordered" evidence="8">
    <location>
        <begin position="112"/>
        <end position="139"/>
    </location>
</feature>
<name>A0A511HEF3_9BACT</name>
<keyword evidence="6" id="KW-0811">Translocation</keyword>
<dbReference type="GO" id="GO:0016020">
    <property type="term" value="C:membrane"/>
    <property type="evidence" value="ECO:0007669"/>
    <property type="project" value="UniProtKB-ARBA"/>
</dbReference>
<reference evidence="10 11" key="1">
    <citation type="submission" date="2019-07" db="EMBL/GenBank/DDBJ databases">
        <title>Whole genome shotgun sequence of Myxococcus virescens NBRC 100334.</title>
        <authorList>
            <person name="Hosoyama A."/>
            <person name="Uohara A."/>
            <person name="Ohji S."/>
            <person name="Ichikawa N."/>
        </authorList>
    </citation>
    <scope>NUCLEOTIDE SEQUENCE [LARGE SCALE GENOMIC DNA]</scope>
    <source>
        <strain evidence="10 11">NBRC 100334</strain>
    </source>
</reference>
<keyword evidence="3 9" id="KW-0812">Transmembrane</keyword>
<evidence type="ECO:0000256" key="5">
    <source>
        <dbReference type="ARBA" id="ARBA00022989"/>
    </source>
</evidence>
<keyword evidence="5 9" id="KW-1133">Transmembrane helix</keyword>
<evidence type="ECO:0000256" key="4">
    <source>
        <dbReference type="ARBA" id="ARBA00022927"/>
    </source>
</evidence>
<dbReference type="Gene3D" id="1.20.5.3310">
    <property type="match status" value="1"/>
</dbReference>
<evidence type="ECO:0000256" key="7">
    <source>
        <dbReference type="ARBA" id="ARBA00023136"/>
    </source>
</evidence>
<sequence>MTDRLGEGFQGVLGGIGAGATVGKQEHALQSARVAAAVQQKSNRACGGGRMACLPPPFAALCSIMLGLGLGEIIVLGFILLVVFSAARMGQLGNAVGKFVYSFRKASRGEDLVDAKPLPPGRRSTTDAEFTEPEHPRRR</sequence>
<protein>
    <recommendedName>
        <fullName evidence="12">Sec-independent protein translocase protein TatA</fullName>
    </recommendedName>
</protein>
<evidence type="ECO:0000256" key="6">
    <source>
        <dbReference type="ARBA" id="ARBA00023010"/>
    </source>
</evidence>
<evidence type="ECO:0000256" key="2">
    <source>
        <dbReference type="ARBA" id="ARBA00022448"/>
    </source>
</evidence>
<dbReference type="GO" id="GO:0015031">
    <property type="term" value="P:protein transport"/>
    <property type="evidence" value="ECO:0007669"/>
    <property type="project" value="UniProtKB-KW"/>
</dbReference>
<evidence type="ECO:0000256" key="1">
    <source>
        <dbReference type="ARBA" id="ARBA00004167"/>
    </source>
</evidence>
<keyword evidence="2" id="KW-0813">Transport</keyword>
<accession>A0A511HEF3</accession>
<evidence type="ECO:0000256" key="8">
    <source>
        <dbReference type="SAM" id="MobiDB-lite"/>
    </source>
</evidence>
<feature type="transmembrane region" description="Helical" evidence="9">
    <location>
        <begin position="58"/>
        <end position="84"/>
    </location>
</feature>
<organism evidence="10 11">
    <name type="scientific">Myxococcus virescens</name>
    <dbReference type="NCBI Taxonomy" id="83456"/>
    <lineage>
        <taxon>Bacteria</taxon>
        <taxon>Pseudomonadati</taxon>
        <taxon>Myxococcota</taxon>
        <taxon>Myxococcia</taxon>
        <taxon>Myxococcales</taxon>
        <taxon>Cystobacterineae</taxon>
        <taxon>Myxococcaceae</taxon>
        <taxon>Myxococcus</taxon>
    </lineage>
</organism>
<dbReference type="AlphaFoldDB" id="A0A511HEF3"/>
<evidence type="ECO:0000313" key="10">
    <source>
        <dbReference type="EMBL" id="GEL71794.1"/>
    </source>
</evidence>
<dbReference type="Pfam" id="PF02416">
    <property type="entry name" value="TatA_B_E"/>
    <property type="match status" value="1"/>
</dbReference>
<evidence type="ECO:0000256" key="3">
    <source>
        <dbReference type="ARBA" id="ARBA00022692"/>
    </source>
</evidence>
<dbReference type="InterPro" id="IPR003369">
    <property type="entry name" value="TatA/B/E"/>
</dbReference>
<gene>
    <name evidence="10" type="ORF">MVI01_35780</name>
</gene>
<evidence type="ECO:0008006" key="12">
    <source>
        <dbReference type="Google" id="ProtNLM"/>
    </source>
</evidence>
<keyword evidence="7 9" id="KW-0472">Membrane</keyword>
<dbReference type="EMBL" id="BJVY01000019">
    <property type="protein sequence ID" value="GEL71794.1"/>
    <property type="molecule type" value="Genomic_DNA"/>
</dbReference>
<evidence type="ECO:0000313" key="11">
    <source>
        <dbReference type="Proteomes" id="UP000321224"/>
    </source>
</evidence>
<keyword evidence="4" id="KW-0653">Protein transport</keyword>
<dbReference type="Proteomes" id="UP000321224">
    <property type="component" value="Unassembled WGS sequence"/>
</dbReference>